<dbReference type="Proteomes" id="UP000885750">
    <property type="component" value="Unassembled WGS sequence"/>
</dbReference>
<dbReference type="GO" id="GO:0004177">
    <property type="term" value="F:aminopeptidase activity"/>
    <property type="evidence" value="ECO:0007669"/>
    <property type="project" value="UniProtKB-EC"/>
</dbReference>
<comment type="caution">
    <text evidence="3">The sequence shown here is derived from an EMBL/GenBank/DDBJ whole genome shotgun (WGS) entry which is preliminary data.</text>
</comment>
<accession>A0A7V2SZ11</accession>
<keyword evidence="3" id="KW-0378">Hydrolase</keyword>
<dbReference type="PANTHER" id="PTHR43722:SF1">
    <property type="entry name" value="PROLINE IMINOPEPTIDASE"/>
    <property type="match status" value="1"/>
</dbReference>
<dbReference type="InterPro" id="IPR005944">
    <property type="entry name" value="Pro_iminopeptidase"/>
</dbReference>
<proteinExistence type="predicted"/>
<dbReference type="SUPFAM" id="SSF53474">
    <property type="entry name" value="alpha/beta-Hydrolases"/>
    <property type="match status" value="1"/>
</dbReference>
<dbReference type="InterPro" id="IPR000073">
    <property type="entry name" value="AB_hydrolase_1"/>
</dbReference>
<gene>
    <name evidence="3" type="ORF">ENJ51_02280</name>
</gene>
<sequence length="535" mass="61023">MKKISAIVIVLLLLLLAVTVNYSYSLRSTPNALVNGARYEPASCWFKPSYFPQGLQPNAWLFGFKIKRIECGYLNTRKEQGASPFRLPVVIVRDSLWRNSKHPILNLSGGPGASAWLDQASINNFWLPTIDKNNWQHDIVLYDSRGTGLSQPSLHCNNFFQDSLKILSRNLTPEKEAKVEYSMLQQCYQRLVEDKTKLSALRHLGTIRSANDVADLASLLRVDAWHLYGTSYGTRLALEVARTYPDHVASMILDSVYPQEIDGEETMPDLYLDAVERMIKACEEEPTCALQYSELHKKLYTILRRLRDKPITLTLEYNRQPVIFVMTPSRFFSLLYDAGYDINSVVTVPNVIQSLYADNRAALRYLAQDSLNIMLDETFSNPVYMEVECNENEIKNRQSYIANINKKYLYYPTLRRWQLATIKDDFCNIWGKEESSASFHQPVVSDKPTLILAGQLDSATPAQWSKAVAARLPNSEYHQFQASGHAVLYNVSCAKDIVRRFLNSDENYPEGCQSDNPYTDGQRAVWKTPDVGDIF</sequence>
<reference evidence="3" key="1">
    <citation type="journal article" date="2020" name="mSystems">
        <title>Genome- and Community-Level Interaction Insights into Carbon Utilization and Element Cycling Functions of Hydrothermarchaeota in Hydrothermal Sediment.</title>
        <authorList>
            <person name="Zhou Z."/>
            <person name="Liu Y."/>
            <person name="Xu W."/>
            <person name="Pan J."/>
            <person name="Luo Z.H."/>
            <person name="Li M."/>
        </authorList>
    </citation>
    <scope>NUCLEOTIDE SEQUENCE [LARGE SCALE GENOMIC DNA]</scope>
    <source>
        <strain evidence="3">HyVt-493</strain>
    </source>
</reference>
<evidence type="ECO:0000313" key="3">
    <source>
        <dbReference type="EMBL" id="HFC91622.1"/>
    </source>
</evidence>
<dbReference type="GO" id="GO:0005737">
    <property type="term" value="C:cytoplasm"/>
    <property type="evidence" value="ECO:0007669"/>
    <property type="project" value="InterPro"/>
</dbReference>
<feature type="domain" description="AB hydrolase-1" evidence="2">
    <location>
        <begin position="103"/>
        <end position="488"/>
    </location>
</feature>
<dbReference type="EMBL" id="DRMS01000090">
    <property type="protein sequence ID" value="HFC91622.1"/>
    <property type="molecule type" value="Genomic_DNA"/>
</dbReference>
<name>A0A7V2SZ11_LEUMU</name>
<dbReference type="PANTHER" id="PTHR43722">
    <property type="entry name" value="PROLINE IMINOPEPTIDASE"/>
    <property type="match status" value="1"/>
</dbReference>
<dbReference type="Gene3D" id="3.40.50.1820">
    <property type="entry name" value="alpha/beta hydrolase"/>
    <property type="match status" value="1"/>
</dbReference>
<organism evidence="3">
    <name type="scientific">Leucothrix mucor</name>
    <dbReference type="NCBI Taxonomy" id="45248"/>
    <lineage>
        <taxon>Bacteria</taxon>
        <taxon>Pseudomonadati</taxon>
        <taxon>Pseudomonadota</taxon>
        <taxon>Gammaproteobacteria</taxon>
        <taxon>Thiotrichales</taxon>
        <taxon>Thiotrichaceae</taxon>
        <taxon>Leucothrix</taxon>
    </lineage>
</organism>
<evidence type="ECO:0000256" key="1">
    <source>
        <dbReference type="ARBA" id="ARBA00021843"/>
    </source>
</evidence>
<protein>
    <recommendedName>
        <fullName evidence="1">Proline iminopeptidase</fullName>
    </recommendedName>
</protein>
<dbReference type="Pfam" id="PF00561">
    <property type="entry name" value="Abhydrolase_1"/>
    <property type="match status" value="1"/>
</dbReference>
<evidence type="ECO:0000259" key="2">
    <source>
        <dbReference type="Pfam" id="PF00561"/>
    </source>
</evidence>
<dbReference type="GO" id="GO:0006508">
    <property type="term" value="P:proteolysis"/>
    <property type="evidence" value="ECO:0007669"/>
    <property type="project" value="InterPro"/>
</dbReference>
<dbReference type="InterPro" id="IPR029058">
    <property type="entry name" value="AB_hydrolase_fold"/>
</dbReference>
<dbReference type="AlphaFoldDB" id="A0A7V2SZ11"/>